<name>A0A4Y2QUP4_ARAVE</name>
<dbReference type="Proteomes" id="UP000499080">
    <property type="component" value="Unassembled WGS sequence"/>
</dbReference>
<accession>A0A4Y2QUP4</accession>
<evidence type="ECO:0000256" key="1">
    <source>
        <dbReference type="SAM" id="MobiDB-lite"/>
    </source>
</evidence>
<feature type="non-terminal residue" evidence="2">
    <location>
        <position position="1"/>
    </location>
</feature>
<comment type="caution">
    <text evidence="2">The sequence shown here is derived from an EMBL/GenBank/DDBJ whole genome shotgun (WGS) entry which is preliminary data.</text>
</comment>
<proteinExistence type="predicted"/>
<protein>
    <submittedName>
        <fullName evidence="2">Uncharacterized protein</fullName>
    </submittedName>
</protein>
<evidence type="ECO:0000313" key="3">
    <source>
        <dbReference type="Proteomes" id="UP000499080"/>
    </source>
</evidence>
<feature type="compositionally biased region" description="Polar residues" evidence="1">
    <location>
        <begin position="21"/>
        <end position="35"/>
    </location>
</feature>
<feature type="compositionally biased region" description="Basic and acidic residues" evidence="1">
    <location>
        <begin position="1"/>
        <end position="11"/>
    </location>
</feature>
<dbReference type="AlphaFoldDB" id="A0A4Y2QUP4"/>
<reference evidence="2 3" key="1">
    <citation type="journal article" date="2019" name="Sci. Rep.">
        <title>Orb-weaving spider Araneus ventricosus genome elucidates the spidroin gene catalogue.</title>
        <authorList>
            <person name="Kono N."/>
            <person name="Nakamura H."/>
            <person name="Ohtoshi R."/>
            <person name="Moran D.A.P."/>
            <person name="Shinohara A."/>
            <person name="Yoshida Y."/>
            <person name="Fujiwara M."/>
            <person name="Mori M."/>
            <person name="Tomita M."/>
            <person name="Arakawa K."/>
        </authorList>
    </citation>
    <scope>NUCLEOTIDE SEQUENCE [LARGE SCALE GENOMIC DNA]</scope>
</reference>
<feature type="region of interest" description="Disordered" evidence="1">
    <location>
        <begin position="1"/>
        <end position="47"/>
    </location>
</feature>
<evidence type="ECO:0000313" key="2">
    <source>
        <dbReference type="EMBL" id="GBN66855.1"/>
    </source>
</evidence>
<keyword evidence="3" id="KW-1185">Reference proteome</keyword>
<dbReference type="EMBL" id="BGPR01014827">
    <property type="protein sequence ID" value="GBN66855.1"/>
    <property type="molecule type" value="Genomic_DNA"/>
</dbReference>
<sequence>LAKGMENHDQSLKGGLPGHSRPSSGQRQSVPQGNTYRMRRNLRSTGKLGMPLMVVTQSGAAHVSHDQSLSPRNYRRCTVGLLAQQCSQRYGTAG</sequence>
<gene>
    <name evidence="2" type="ORF">AVEN_202087_1</name>
</gene>
<organism evidence="2 3">
    <name type="scientific">Araneus ventricosus</name>
    <name type="common">Orbweaver spider</name>
    <name type="synonym">Epeira ventricosa</name>
    <dbReference type="NCBI Taxonomy" id="182803"/>
    <lineage>
        <taxon>Eukaryota</taxon>
        <taxon>Metazoa</taxon>
        <taxon>Ecdysozoa</taxon>
        <taxon>Arthropoda</taxon>
        <taxon>Chelicerata</taxon>
        <taxon>Arachnida</taxon>
        <taxon>Araneae</taxon>
        <taxon>Araneomorphae</taxon>
        <taxon>Entelegynae</taxon>
        <taxon>Araneoidea</taxon>
        <taxon>Araneidae</taxon>
        <taxon>Araneus</taxon>
    </lineage>
</organism>